<name>A0A434AF96_9BACT</name>
<evidence type="ECO:0000313" key="1">
    <source>
        <dbReference type="EMBL" id="RUT73018.1"/>
    </source>
</evidence>
<evidence type="ECO:0008006" key="3">
    <source>
        <dbReference type="Google" id="ProtNLM"/>
    </source>
</evidence>
<sequence length="248" mass="29207">MTIQKKYLFLLLSGILLTILSCSKSDKKSKYIDQNQELLEGLPEVNGYDHTYNYDFGILKEREKVEFYKPVSLNEGLSRIPLEMRNKINLISNSDLSFVPQTVKSNIVTSWNDKNKLVFQIQISYLENDLGYDTNFKDFFIVSITQYPDDPFADEINRTTLEENLPDTYHILTLDDNHPLYYQPSFGSWPRMFDYYYFNEDKNRMYKESTGSHQYYAWYDGLIYKIGCNMDIDSVDPEVLVRKIILGN</sequence>
<gene>
    <name evidence="1" type="ORF">DLK05_15455</name>
</gene>
<proteinExistence type="predicted"/>
<dbReference type="OrthoDB" id="1116171at2"/>
<dbReference type="PROSITE" id="PS51257">
    <property type="entry name" value="PROKAR_LIPOPROTEIN"/>
    <property type="match status" value="1"/>
</dbReference>
<reference evidence="1 2" key="1">
    <citation type="submission" date="2018-11" db="EMBL/GenBank/DDBJ databases">
        <title>Parancylomarina longa gen. nov., sp. nov., isolated from sediments of southern Okinawa.</title>
        <authorList>
            <person name="Fu T."/>
        </authorList>
    </citation>
    <scope>NUCLEOTIDE SEQUENCE [LARGE SCALE GENOMIC DNA]</scope>
    <source>
        <strain evidence="1 2">T3-2 S1-C</strain>
    </source>
</reference>
<protein>
    <recommendedName>
        <fullName evidence="3">Lipoprotein</fullName>
    </recommendedName>
</protein>
<keyword evidence="2" id="KW-1185">Reference proteome</keyword>
<accession>A0A434AF96</accession>
<dbReference type="EMBL" id="RJJX01000031">
    <property type="protein sequence ID" value="RUT73018.1"/>
    <property type="molecule type" value="Genomic_DNA"/>
</dbReference>
<evidence type="ECO:0000313" key="2">
    <source>
        <dbReference type="Proteomes" id="UP000282985"/>
    </source>
</evidence>
<dbReference type="AlphaFoldDB" id="A0A434AF96"/>
<comment type="caution">
    <text evidence="1">The sequence shown here is derived from an EMBL/GenBank/DDBJ whole genome shotgun (WGS) entry which is preliminary data.</text>
</comment>
<dbReference type="Proteomes" id="UP000282985">
    <property type="component" value="Unassembled WGS sequence"/>
</dbReference>
<organism evidence="1 2">
    <name type="scientific">Ancylomarina longa</name>
    <dbReference type="NCBI Taxonomy" id="2487017"/>
    <lineage>
        <taxon>Bacteria</taxon>
        <taxon>Pseudomonadati</taxon>
        <taxon>Bacteroidota</taxon>
        <taxon>Bacteroidia</taxon>
        <taxon>Marinilabiliales</taxon>
        <taxon>Marinifilaceae</taxon>
        <taxon>Ancylomarina</taxon>
    </lineage>
</organism>
<dbReference type="RefSeq" id="WP_127344867.1">
    <property type="nucleotide sequence ID" value="NZ_RJJX01000031.1"/>
</dbReference>